<dbReference type="EMBL" id="JAUYZG010000023">
    <property type="protein sequence ID" value="KAK2871239.1"/>
    <property type="molecule type" value="Genomic_DNA"/>
</dbReference>
<dbReference type="AlphaFoldDB" id="A0AA88TL94"/>
<name>A0AA88TL94_9TELE</name>
<proteinExistence type="predicted"/>
<evidence type="ECO:0000313" key="1">
    <source>
        <dbReference type="EMBL" id="KAK2871239.1"/>
    </source>
</evidence>
<protein>
    <submittedName>
        <fullName evidence="1">Uncharacterized protein</fullName>
    </submittedName>
</protein>
<comment type="caution">
    <text evidence="1">The sequence shown here is derived from an EMBL/GenBank/DDBJ whole genome shotgun (WGS) entry which is preliminary data.</text>
</comment>
<dbReference type="Proteomes" id="UP001187343">
    <property type="component" value="Unassembled WGS sequence"/>
</dbReference>
<keyword evidence="2" id="KW-1185">Reference proteome</keyword>
<evidence type="ECO:0000313" key="2">
    <source>
        <dbReference type="Proteomes" id="UP001187343"/>
    </source>
</evidence>
<reference evidence="1" key="1">
    <citation type="submission" date="2023-08" db="EMBL/GenBank/DDBJ databases">
        <title>Chromosome-level Genome Assembly of mud carp (Cirrhinus molitorella).</title>
        <authorList>
            <person name="Liu H."/>
        </authorList>
    </citation>
    <scope>NUCLEOTIDE SEQUENCE</scope>
    <source>
        <strain evidence="1">Prfri</strain>
        <tissue evidence="1">Muscle</tissue>
    </source>
</reference>
<sequence>MCCSEIRHTWESTGTLLHASHFGNTKKGLPITEHRISLAPSPGLQLAILCTFLEQLYISGLGEERGCPLLLVLENHHA</sequence>
<organism evidence="1 2">
    <name type="scientific">Cirrhinus molitorella</name>
    <name type="common">mud carp</name>
    <dbReference type="NCBI Taxonomy" id="172907"/>
    <lineage>
        <taxon>Eukaryota</taxon>
        <taxon>Metazoa</taxon>
        <taxon>Chordata</taxon>
        <taxon>Craniata</taxon>
        <taxon>Vertebrata</taxon>
        <taxon>Euteleostomi</taxon>
        <taxon>Actinopterygii</taxon>
        <taxon>Neopterygii</taxon>
        <taxon>Teleostei</taxon>
        <taxon>Ostariophysi</taxon>
        <taxon>Cypriniformes</taxon>
        <taxon>Cyprinidae</taxon>
        <taxon>Labeoninae</taxon>
        <taxon>Labeonini</taxon>
        <taxon>Cirrhinus</taxon>
    </lineage>
</organism>
<accession>A0AA88TL94</accession>
<gene>
    <name evidence="1" type="ORF">Q8A67_023766</name>
</gene>